<name>A0A0K0FRJ4_STRVS</name>
<accession>A0A0K0FRJ4</accession>
<evidence type="ECO:0000256" key="1">
    <source>
        <dbReference type="SAM" id="MobiDB-lite"/>
    </source>
</evidence>
<reference evidence="2" key="1">
    <citation type="submission" date="2014-07" db="EMBL/GenBank/DDBJ databases">
        <authorList>
            <person name="Martin A.A"/>
            <person name="De Silva N."/>
        </authorList>
    </citation>
    <scope>NUCLEOTIDE SEQUENCE</scope>
</reference>
<dbReference type="Proteomes" id="UP000035680">
    <property type="component" value="Unassembled WGS sequence"/>
</dbReference>
<evidence type="ECO:0000313" key="3">
    <source>
        <dbReference type="WBParaSite" id="SVE_1252500.1"/>
    </source>
</evidence>
<dbReference type="WBParaSite" id="SVE_1252500.1">
    <property type="protein sequence ID" value="SVE_1252500.1"/>
    <property type="gene ID" value="SVE_1252500"/>
</dbReference>
<evidence type="ECO:0000313" key="2">
    <source>
        <dbReference type="Proteomes" id="UP000035680"/>
    </source>
</evidence>
<dbReference type="AlphaFoldDB" id="A0A0K0FRJ4"/>
<keyword evidence="2" id="KW-1185">Reference proteome</keyword>
<sequence length="318" mass="35534">MFEDSNFVESRLTDDSSEDSQSDISKNTGNVSKEQPTEEDLLDLGMFFFLDRLYYPNLPSILVNEIYIALTSKDVTSSPEKSSGGLSFLLDKYVKQLKNPRQHGKNNLNESNEKVRSIVTSATPTPLFTKMSKQCGSTVSTAITPYKSSNTTAKRSMNKTPLLAKNVGSHELLCPQTKTTTPNTQKLIKGIKRPREGFETQLKKIRVPSDNTKIYVPPVIKVSDDLKKTLQQANKNNEKDKHSYPLLNLNDTKHLLTDESDDETDRESIMDVNKKASIVSNVPPGTIITSGDYSLNIVNNDRRLDLITIEIRGKNGGF</sequence>
<proteinExistence type="predicted"/>
<feature type="region of interest" description="Disordered" evidence="1">
    <location>
        <begin position="1"/>
        <end position="36"/>
    </location>
</feature>
<organism evidence="2 3">
    <name type="scientific">Strongyloides venezuelensis</name>
    <name type="common">Threadworm</name>
    <dbReference type="NCBI Taxonomy" id="75913"/>
    <lineage>
        <taxon>Eukaryota</taxon>
        <taxon>Metazoa</taxon>
        <taxon>Ecdysozoa</taxon>
        <taxon>Nematoda</taxon>
        <taxon>Chromadorea</taxon>
        <taxon>Rhabditida</taxon>
        <taxon>Tylenchina</taxon>
        <taxon>Panagrolaimomorpha</taxon>
        <taxon>Strongyloidoidea</taxon>
        <taxon>Strongyloididae</taxon>
        <taxon>Strongyloides</taxon>
    </lineage>
</organism>
<protein>
    <submittedName>
        <fullName evidence="3">Uncharacterized protein</fullName>
    </submittedName>
</protein>
<reference evidence="3" key="2">
    <citation type="submission" date="2015-08" db="UniProtKB">
        <authorList>
            <consortium name="WormBaseParasite"/>
        </authorList>
    </citation>
    <scope>IDENTIFICATION</scope>
</reference>